<dbReference type="OrthoDB" id="6512861at2759"/>
<feature type="signal peptide" evidence="1">
    <location>
        <begin position="1"/>
        <end position="27"/>
    </location>
</feature>
<dbReference type="EMBL" id="OU963866">
    <property type="protein sequence ID" value="CAH0771725.1"/>
    <property type="molecule type" value="Genomic_DNA"/>
</dbReference>
<organism evidence="2 3">
    <name type="scientific">Bemisia tabaci</name>
    <name type="common">Sweetpotato whitefly</name>
    <name type="synonym">Aleurodes tabaci</name>
    <dbReference type="NCBI Taxonomy" id="7038"/>
    <lineage>
        <taxon>Eukaryota</taxon>
        <taxon>Metazoa</taxon>
        <taxon>Ecdysozoa</taxon>
        <taxon>Arthropoda</taxon>
        <taxon>Hexapoda</taxon>
        <taxon>Insecta</taxon>
        <taxon>Pterygota</taxon>
        <taxon>Neoptera</taxon>
        <taxon>Paraneoptera</taxon>
        <taxon>Hemiptera</taxon>
        <taxon>Sternorrhyncha</taxon>
        <taxon>Aleyrodoidea</taxon>
        <taxon>Aleyrodidae</taxon>
        <taxon>Aleyrodinae</taxon>
        <taxon>Bemisia</taxon>
    </lineage>
</organism>
<accession>A0A9P0CEU1</accession>
<reference evidence="2" key="1">
    <citation type="submission" date="2021-12" db="EMBL/GenBank/DDBJ databases">
        <authorList>
            <person name="King R."/>
        </authorList>
    </citation>
    <scope>NUCLEOTIDE SEQUENCE</scope>
</reference>
<feature type="chain" id="PRO_5040187963" description="27 kDa hemolymph protein" evidence="1">
    <location>
        <begin position="28"/>
        <end position="311"/>
    </location>
</feature>
<sequence>MISNPGMRRFCATCLTALVAFVVMTVGEDSGSFPNLNDLAQNAKDFNLENLDNLPSSLNASELPNIEEGEKRIKEKCMKNGGNTSYDDFLVVKDETQVCLKGLLNYTELKTEIEEAKPTGDLDIVFRKYCKKSPILKGCILNFTSAVEPCLEESEKALKNTVQNITEALLNFICFKEGDKIALFIAEGGPSCISEKNEAIQSCLNSTFRKYLPSDLGEETVLPLLKLGEQECQDVFELQACLVKELETCEEPTPANIIDSLFNFVYKQTPCNGVKPKHPKKLADGVTGVASSLHVFSHLLALSLSVHLWRS</sequence>
<dbReference type="Proteomes" id="UP001152759">
    <property type="component" value="Chromosome 5"/>
</dbReference>
<dbReference type="AlphaFoldDB" id="A0A9P0CEU1"/>
<dbReference type="PANTHER" id="PTHR20997">
    <property type="entry name" value="EG:BACR42I17.2 PROTEIN-RELATED"/>
    <property type="match status" value="1"/>
</dbReference>
<keyword evidence="1" id="KW-0732">Signal</keyword>
<proteinExistence type="predicted"/>
<dbReference type="PANTHER" id="PTHR20997:SF2">
    <property type="entry name" value="EG:BACR42I17.2 PROTEIN-RELATED"/>
    <property type="match status" value="1"/>
</dbReference>
<dbReference type="InterPro" id="IPR009832">
    <property type="entry name" value="DUF1397"/>
</dbReference>
<keyword evidence="3" id="KW-1185">Reference proteome</keyword>
<gene>
    <name evidence="2" type="ORF">BEMITA_LOCUS8432</name>
</gene>
<name>A0A9P0CEU1_BEMTA</name>
<protein>
    <recommendedName>
        <fullName evidence="4">27 kDa hemolymph protein</fullName>
    </recommendedName>
</protein>
<evidence type="ECO:0000313" key="3">
    <source>
        <dbReference type="Proteomes" id="UP001152759"/>
    </source>
</evidence>
<dbReference type="KEGG" id="btab:109038682"/>
<dbReference type="Pfam" id="PF07165">
    <property type="entry name" value="DUF1397"/>
    <property type="match status" value="1"/>
</dbReference>
<evidence type="ECO:0000256" key="1">
    <source>
        <dbReference type="SAM" id="SignalP"/>
    </source>
</evidence>
<evidence type="ECO:0008006" key="4">
    <source>
        <dbReference type="Google" id="ProtNLM"/>
    </source>
</evidence>
<evidence type="ECO:0000313" key="2">
    <source>
        <dbReference type="EMBL" id="CAH0771725.1"/>
    </source>
</evidence>